<dbReference type="PROSITE" id="PS50977">
    <property type="entry name" value="HTH_TETR_2"/>
    <property type="match status" value="1"/>
</dbReference>
<evidence type="ECO:0000259" key="3">
    <source>
        <dbReference type="PROSITE" id="PS50977"/>
    </source>
</evidence>
<dbReference type="PANTHER" id="PTHR43479:SF11">
    <property type="entry name" value="ACREF_ENVCD OPERON REPRESSOR-RELATED"/>
    <property type="match status" value="1"/>
</dbReference>
<evidence type="ECO:0000313" key="5">
    <source>
        <dbReference type="Proteomes" id="UP000070497"/>
    </source>
</evidence>
<dbReference type="EMBL" id="LQRI01000130">
    <property type="protein sequence ID" value="KXT82549.1"/>
    <property type="molecule type" value="Genomic_DNA"/>
</dbReference>
<evidence type="ECO:0000256" key="2">
    <source>
        <dbReference type="PROSITE-ProRule" id="PRU00335"/>
    </source>
</evidence>
<evidence type="ECO:0000256" key="1">
    <source>
        <dbReference type="ARBA" id="ARBA00023125"/>
    </source>
</evidence>
<dbReference type="Gene3D" id="1.10.357.10">
    <property type="entry name" value="Tetracycline Repressor, domain 2"/>
    <property type="match status" value="1"/>
</dbReference>
<feature type="DNA-binding region" description="H-T-H motif" evidence="2">
    <location>
        <begin position="29"/>
        <end position="48"/>
    </location>
</feature>
<dbReference type="SUPFAM" id="SSF46689">
    <property type="entry name" value="Homeodomain-like"/>
    <property type="match status" value="1"/>
</dbReference>
<dbReference type="Pfam" id="PF14278">
    <property type="entry name" value="TetR_C_8"/>
    <property type="match status" value="1"/>
</dbReference>
<comment type="caution">
    <text evidence="4">The sequence shown here is derived from an EMBL/GenBank/DDBJ whole genome shotgun (WGS) entry which is preliminary data.</text>
</comment>
<accession>A0A139P2J0</accession>
<evidence type="ECO:0000313" key="4">
    <source>
        <dbReference type="EMBL" id="KXT82549.1"/>
    </source>
</evidence>
<proteinExistence type="predicted"/>
<protein>
    <submittedName>
        <fullName evidence="4">Transcriptional regulator, TetR family</fullName>
    </submittedName>
</protein>
<reference evidence="4 5" key="1">
    <citation type="submission" date="2016-01" db="EMBL/GenBank/DDBJ databases">
        <title>Highly variable Streptococcus oralis are common among viridans streptococci isolated from primates.</title>
        <authorList>
            <person name="Denapaite D."/>
            <person name="Rieger M."/>
            <person name="Koendgen S."/>
            <person name="Brueckner R."/>
            <person name="Ochigava I."/>
            <person name="Kappeler P."/>
            <person name="Maetz-Rensing K."/>
            <person name="Leendertz F."/>
            <person name="Hakenbeck R."/>
        </authorList>
    </citation>
    <scope>NUCLEOTIDE SEQUENCE [LARGE SCALE GENOMIC DNA]</scope>
    <source>
        <strain evidence="4 5">DD14</strain>
    </source>
</reference>
<keyword evidence="1 2" id="KW-0238">DNA-binding</keyword>
<dbReference type="Proteomes" id="UP000070497">
    <property type="component" value="Unassembled WGS sequence"/>
</dbReference>
<dbReference type="GO" id="GO:0003677">
    <property type="term" value="F:DNA binding"/>
    <property type="evidence" value="ECO:0007669"/>
    <property type="project" value="UniProtKB-UniRule"/>
</dbReference>
<sequence>MRQTYQETHKKILDYLFELGQTKGLTNVKVTDITQALRINRGTFYLHFLDIPDAIEQLEEALIAPILSHLKGIRTAVYQLDEQAERTLYTQIFQQIDQDFDIWQFLIGEKGDPKFEHFLRQHLSPIVAPDLSENDWNSFIHDLIVDSLISILRHWLLYKAHYPAQVIVDILYQTRHDSPFNLVNRN</sequence>
<dbReference type="InterPro" id="IPR001647">
    <property type="entry name" value="HTH_TetR"/>
</dbReference>
<gene>
    <name evidence="4" type="ORF">SORDD14_00798</name>
</gene>
<dbReference type="PATRIC" id="fig|1303.77.peg.912"/>
<dbReference type="PANTHER" id="PTHR43479">
    <property type="entry name" value="ACREF/ENVCD OPERON REPRESSOR-RELATED"/>
    <property type="match status" value="1"/>
</dbReference>
<dbReference type="InterPro" id="IPR050624">
    <property type="entry name" value="HTH-type_Tx_Regulator"/>
</dbReference>
<feature type="domain" description="HTH tetR-type" evidence="3">
    <location>
        <begin position="6"/>
        <end position="66"/>
    </location>
</feature>
<name>A0A139P2J0_STROR</name>
<dbReference type="RefSeq" id="WP_061418569.1">
    <property type="nucleotide sequence ID" value="NZ_KQ969337.1"/>
</dbReference>
<dbReference type="InterPro" id="IPR039532">
    <property type="entry name" value="TetR_C_Firmicutes"/>
</dbReference>
<dbReference type="AlphaFoldDB" id="A0A139P2J0"/>
<dbReference type="InterPro" id="IPR009057">
    <property type="entry name" value="Homeodomain-like_sf"/>
</dbReference>
<organism evidence="4 5">
    <name type="scientific">Streptococcus oralis</name>
    <dbReference type="NCBI Taxonomy" id="1303"/>
    <lineage>
        <taxon>Bacteria</taxon>
        <taxon>Bacillati</taxon>
        <taxon>Bacillota</taxon>
        <taxon>Bacilli</taxon>
        <taxon>Lactobacillales</taxon>
        <taxon>Streptococcaceae</taxon>
        <taxon>Streptococcus</taxon>
    </lineage>
</organism>